<reference evidence="1" key="1">
    <citation type="submission" date="2021-01" db="EMBL/GenBank/DDBJ databases">
        <authorList>
            <person name="Corre E."/>
            <person name="Pelletier E."/>
            <person name="Niang G."/>
            <person name="Scheremetjew M."/>
            <person name="Finn R."/>
            <person name="Kale V."/>
            <person name="Holt S."/>
            <person name="Cochrane G."/>
            <person name="Meng A."/>
            <person name="Brown T."/>
            <person name="Cohen L."/>
        </authorList>
    </citation>
    <scope>NUCLEOTIDE SEQUENCE</scope>
    <source>
        <strain evidence="1">10249 10 AB</strain>
    </source>
</reference>
<gene>
    <name evidence="1" type="ORF">PAUS00366_LOCUS18592</name>
</gene>
<proteinExistence type="predicted"/>
<name>A0A7S4ENG6_9STRA</name>
<organism evidence="1">
    <name type="scientific">Pseudo-nitzschia australis</name>
    <dbReference type="NCBI Taxonomy" id="44445"/>
    <lineage>
        <taxon>Eukaryota</taxon>
        <taxon>Sar</taxon>
        <taxon>Stramenopiles</taxon>
        <taxon>Ochrophyta</taxon>
        <taxon>Bacillariophyta</taxon>
        <taxon>Bacillariophyceae</taxon>
        <taxon>Bacillariophycidae</taxon>
        <taxon>Bacillariales</taxon>
        <taxon>Bacillariaceae</taxon>
        <taxon>Pseudo-nitzschia</taxon>
    </lineage>
</organism>
<protein>
    <submittedName>
        <fullName evidence="1">Uncharacterized protein</fullName>
    </submittedName>
</protein>
<dbReference type="AlphaFoldDB" id="A0A7S4ENG6"/>
<accession>A0A7S4ENG6</accession>
<sequence length="214" mass="23903">MRHQELLQALIMREYVPGISTAETYFRLCKTDQHGVQAIGVAEVPDTQIMTGAQIAFRKVVDSTVMQIIDIAWNKISTTAPYTPTATTYRKFLSCQGLREHYINSQMSNSSKKKDQAFAVDALVIAPVGRLQSKVEINRQNVSTIASTQDQMLAQPEAYSTHYIPSVVSATTVTTPSGLVNSAIDQRLDKIESMFQQLMQQQQNRNQQRSSTSN</sequence>
<evidence type="ECO:0000313" key="1">
    <source>
        <dbReference type="EMBL" id="CAE0725835.1"/>
    </source>
</evidence>
<dbReference type="EMBL" id="HBIX01027483">
    <property type="protein sequence ID" value="CAE0725835.1"/>
    <property type="molecule type" value="Transcribed_RNA"/>
</dbReference>